<dbReference type="InterPro" id="IPR013783">
    <property type="entry name" value="Ig-like_fold"/>
</dbReference>
<evidence type="ECO:0000313" key="4">
    <source>
        <dbReference type="Proteomes" id="UP000014760"/>
    </source>
</evidence>
<dbReference type="EMBL" id="AMQN01000672">
    <property type="status" value="NOT_ANNOTATED_CDS"/>
    <property type="molecule type" value="Genomic_DNA"/>
</dbReference>
<reference evidence="2 4" key="2">
    <citation type="journal article" date="2013" name="Nature">
        <title>Insights into bilaterian evolution from three spiralian genomes.</title>
        <authorList>
            <person name="Simakov O."/>
            <person name="Marletaz F."/>
            <person name="Cho S.J."/>
            <person name="Edsinger-Gonzales E."/>
            <person name="Havlak P."/>
            <person name="Hellsten U."/>
            <person name="Kuo D.H."/>
            <person name="Larsson T."/>
            <person name="Lv J."/>
            <person name="Arendt D."/>
            <person name="Savage R."/>
            <person name="Osoegawa K."/>
            <person name="de Jong P."/>
            <person name="Grimwood J."/>
            <person name="Chapman J.A."/>
            <person name="Shapiro H."/>
            <person name="Aerts A."/>
            <person name="Otillar R.P."/>
            <person name="Terry A.Y."/>
            <person name="Boore J.L."/>
            <person name="Grigoriev I.V."/>
            <person name="Lindberg D.R."/>
            <person name="Seaver E.C."/>
            <person name="Weisblat D.A."/>
            <person name="Putnam N.H."/>
            <person name="Rokhsar D.S."/>
        </authorList>
    </citation>
    <scope>NUCLEOTIDE SEQUENCE</scope>
    <source>
        <strain evidence="2 4">I ESC-2004</strain>
    </source>
</reference>
<proteinExistence type="predicted"/>
<evidence type="ECO:0000313" key="3">
    <source>
        <dbReference type="EnsemblMetazoa" id="CapteP210986"/>
    </source>
</evidence>
<name>R7V7U5_CAPTE</name>
<dbReference type="PROSITE" id="PS50853">
    <property type="entry name" value="FN3"/>
    <property type="match status" value="1"/>
</dbReference>
<sequence>MGTNTLRTPRMRPGNAGAPSVPLRPRAFVIYRRRPWSKNISIELEFRWSQPQFLNGIIKSFNLSYTINASSSAQHVNLVGGSKTTYGIFSAHPHSIYTFKVHACTQGHCGQSTEPVSISTSGIIEIRLYFTL</sequence>
<dbReference type="EMBL" id="KB294417">
    <property type="protein sequence ID" value="ELU14562.1"/>
    <property type="molecule type" value="Genomic_DNA"/>
</dbReference>
<accession>R7V7U5</accession>
<dbReference type="InterPro" id="IPR003961">
    <property type="entry name" value="FN3_dom"/>
</dbReference>
<reference evidence="4" key="1">
    <citation type="submission" date="2012-12" db="EMBL/GenBank/DDBJ databases">
        <authorList>
            <person name="Hellsten U."/>
            <person name="Grimwood J."/>
            <person name="Chapman J.A."/>
            <person name="Shapiro H."/>
            <person name="Aerts A."/>
            <person name="Otillar R.P."/>
            <person name="Terry A.Y."/>
            <person name="Boore J.L."/>
            <person name="Simakov O."/>
            <person name="Marletaz F."/>
            <person name="Cho S.-J."/>
            <person name="Edsinger-Gonzales E."/>
            <person name="Havlak P."/>
            <person name="Kuo D.-H."/>
            <person name="Larsson T."/>
            <person name="Lv J."/>
            <person name="Arendt D."/>
            <person name="Savage R."/>
            <person name="Osoegawa K."/>
            <person name="de Jong P."/>
            <person name="Lindberg D.R."/>
            <person name="Seaver E.C."/>
            <person name="Weisblat D.A."/>
            <person name="Putnam N.H."/>
            <person name="Grigoriev I.V."/>
            <person name="Rokhsar D.S."/>
        </authorList>
    </citation>
    <scope>NUCLEOTIDE SEQUENCE</scope>
    <source>
        <strain evidence="4">I ESC-2004</strain>
    </source>
</reference>
<dbReference type="Pfam" id="PF00041">
    <property type="entry name" value="fn3"/>
    <property type="match status" value="1"/>
</dbReference>
<dbReference type="Proteomes" id="UP000014760">
    <property type="component" value="Unassembled WGS sequence"/>
</dbReference>
<keyword evidence="4" id="KW-1185">Reference proteome</keyword>
<dbReference type="HOGENOM" id="CLU_1919035_0_0_1"/>
<evidence type="ECO:0000259" key="1">
    <source>
        <dbReference type="PROSITE" id="PS50853"/>
    </source>
</evidence>
<organism evidence="2">
    <name type="scientific">Capitella teleta</name>
    <name type="common">Polychaete worm</name>
    <dbReference type="NCBI Taxonomy" id="283909"/>
    <lineage>
        <taxon>Eukaryota</taxon>
        <taxon>Metazoa</taxon>
        <taxon>Spiralia</taxon>
        <taxon>Lophotrochozoa</taxon>
        <taxon>Annelida</taxon>
        <taxon>Polychaeta</taxon>
        <taxon>Sedentaria</taxon>
        <taxon>Scolecida</taxon>
        <taxon>Capitellidae</taxon>
        <taxon>Capitella</taxon>
    </lineage>
</organism>
<feature type="domain" description="Fibronectin type-III" evidence="1">
    <location>
        <begin position="24"/>
        <end position="123"/>
    </location>
</feature>
<evidence type="ECO:0000313" key="2">
    <source>
        <dbReference type="EMBL" id="ELU14562.1"/>
    </source>
</evidence>
<dbReference type="CDD" id="cd00063">
    <property type="entry name" value="FN3"/>
    <property type="match status" value="1"/>
</dbReference>
<reference evidence="3" key="3">
    <citation type="submission" date="2015-06" db="UniProtKB">
        <authorList>
            <consortium name="EnsemblMetazoa"/>
        </authorList>
    </citation>
    <scope>IDENTIFICATION</scope>
</reference>
<dbReference type="Gene3D" id="2.60.40.10">
    <property type="entry name" value="Immunoglobulins"/>
    <property type="match status" value="1"/>
</dbReference>
<dbReference type="SUPFAM" id="SSF49265">
    <property type="entry name" value="Fibronectin type III"/>
    <property type="match status" value="1"/>
</dbReference>
<dbReference type="AlphaFoldDB" id="R7V7U5"/>
<dbReference type="EnsemblMetazoa" id="CapteT210986">
    <property type="protein sequence ID" value="CapteP210986"/>
    <property type="gene ID" value="CapteG210986"/>
</dbReference>
<protein>
    <recommendedName>
        <fullName evidence="1">Fibronectin type-III domain-containing protein</fullName>
    </recommendedName>
</protein>
<dbReference type="InterPro" id="IPR036116">
    <property type="entry name" value="FN3_sf"/>
</dbReference>
<gene>
    <name evidence="2" type="ORF">CAPTEDRAFT_210986</name>
</gene>